<accession>K1QBT8</accession>
<proteinExistence type="predicted"/>
<dbReference type="EMBL" id="JH817736">
    <property type="protein sequence ID" value="EKC34297.1"/>
    <property type="molecule type" value="Genomic_DNA"/>
</dbReference>
<feature type="region of interest" description="Disordered" evidence="1">
    <location>
        <begin position="334"/>
        <end position="353"/>
    </location>
</feature>
<gene>
    <name evidence="2" type="ORF">CGI_10023397</name>
</gene>
<sequence length="529" mass="60572">MSLSEVPTERETDEVDLDSDGYRGPRISPRLNDPRIKANKPKRKRIYIADKVEKNQLSSDNDIAVGQNRTENTSNSSEKVTDLNGIKQCGSTKEVHANIKCIGGQKNLTEKSLKVDTNQEQTENISPVIVIPSKVYESMAQQADDPIYEDDERAVPKVSKQRVRRKAKVSLTMKVKMKKMPIQELATMKHAEETTGGGIFRLHVCNKQEGRLMEKLNKKKKCKIHKIPLNDEDVPEEWFERKVWNTLCHYPHLGSHAREEYYRRIIKWRRGYLADVGRGECVLCDIQQLASKPLYKDIDTVQYSHDFYDQFSRQSRSTPLSSRDNTADYAEELSLKHRTPPPAPPTSSLGSTTSAPIKRVYSNIVSPCRMNRFSTDGWRSASHKCSPDSEYTESQALNLQELYVPRCKVLHEQCSPRLPPVQWAPQRKSSYIDHVHRQTAFKAYAPKKKDMVPNKQAKKRVSPIQKFAVKEIGVTYFLPDSNQNLAKRHVSIPKSYTYVPSPHSKRESISIWIPPTGNHKARNITYISV</sequence>
<evidence type="ECO:0000256" key="1">
    <source>
        <dbReference type="SAM" id="MobiDB-lite"/>
    </source>
</evidence>
<organism evidence="2">
    <name type="scientific">Magallana gigas</name>
    <name type="common">Pacific oyster</name>
    <name type="synonym">Crassostrea gigas</name>
    <dbReference type="NCBI Taxonomy" id="29159"/>
    <lineage>
        <taxon>Eukaryota</taxon>
        <taxon>Metazoa</taxon>
        <taxon>Spiralia</taxon>
        <taxon>Lophotrochozoa</taxon>
        <taxon>Mollusca</taxon>
        <taxon>Bivalvia</taxon>
        <taxon>Autobranchia</taxon>
        <taxon>Pteriomorphia</taxon>
        <taxon>Ostreida</taxon>
        <taxon>Ostreoidea</taxon>
        <taxon>Ostreidae</taxon>
        <taxon>Magallana</taxon>
    </lineage>
</organism>
<protein>
    <submittedName>
        <fullName evidence="2">Uncharacterized protein</fullName>
    </submittedName>
</protein>
<evidence type="ECO:0000313" key="2">
    <source>
        <dbReference type="EMBL" id="EKC34297.1"/>
    </source>
</evidence>
<feature type="region of interest" description="Disordered" evidence="1">
    <location>
        <begin position="1"/>
        <end position="42"/>
    </location>
</feature>
<feature type="region of interest" description="Disordered" evidence="1">
    <location>
        <begin position="59"/>
        <end position="80"/>
    </location>
</feature>
<dbReference type="InParanoid" id="K1QBT8"/>
<reference evidence="2" key="1">
    <citation type="journal article" date="2012" name="Nature">
        <title>The oyster genome reveals stress adaptation and complexity of shell formation.</title>
        <authorList>
            <person name="Zhang G."/>
            <person name="Fang X."/>
            <person name="Guo X."/>
            <person name="Li L."/>
            <person name="Luo R."/>
            <person name="Xu F."/>
            <person name="Yang P."/>
            <person name="Zhang L."/>
            <person name="Wang X."/>
            <person name="Qi H."/>
            <person name="Xiong Z."/>
            <person name="Que H."/>
            <person name="Xie Y."/>
            <person name="Holland P.W."/>
            <person name="Paps J."/>
            <person name="Zhu Y."/>
            <person name="Wu F."/>
            <person name="Chen Y."/>
            <person name="Wang J."/>
            <person name="Peng C."/>
            <person name="Meng J."/>
            <person name="Yang L."/>
            <person name="Liu J."/>
            <person name="Wen B."/>
            <person name="Zhang N."/>
            <person name="Huang Z."/>
            <person name="Zhu Q."/>
            <person name="Feng Y."/>
            <person name="Mount A."/>
            <person name="Hedgecock D."/>
            <person name="Xu Z."/>
            <person name="Liu Y."/>
            <person name="Domazet-Loso T."/>
            <person name="Du Y."/>
            <person name="Sun X."/>
            <person name="Zhang S."/>
            <person name="Liu B."/>
            <person name="Cheng P."/>
            <person name="Jiang X."/>
            <person name="Li J."/>
            <person name="Fan D."/>
            <person name="Wang W."/>
            <person name="Fu W."/>
            <person name="Wang T."/>
            <person name="Wang B."/>
            <person name="Zhang J."/>
            <person name="Peng Z."/>
            <person name="Li Y."/>
            <person name="Li N."/>
            <person name="Wang J."/>
            <person name="Chen M."/>
            <person name="He Y."/>
            <person name="Tan F."/>
            <person name="Song X."/>
            <person name="Zheng Q."/>
            <person name="Huang R."/>
            <person name="Yang H."/>
            <person name="Du X."/>
            <person name="Chen L."/>
            <person name="Yang M."/>
            <person name="Gaffney P.M."/>
            <person name="Wang S."/>
            <person name="Luo L."/>
            <person name="She Z."/>
            <person name="Ming Y."/>
            <person name="Huang W."/>
            <person name="Zhang S."/>
            <person name="Huang B."/>
            <person name="Zhang Y."/>
            <person name="Qu T."/>
            <person name="Ni P."/>
            <person name="Miao G."/>
            <person name="Wang J."/>
            <person name="Wang Q."/>
            <person name="Steinberg C.E."/>
            <person name="Wang H."/>
            <person name="Li N."/>
            <person name="Qian L."/>
            <person name="Zhang G."/>
            <person name="Li Y."/>
            <person name="Yang H."/>
            <person name="Liu X."/>
            <person name="Wang J."/>
            <person name="Yin Y."/>
            <person name="Wang J."/>
        </authorList>
    </citation>
    <scope>NUCLEOTIDE SEQUENCE [LARGE SCALE GENOMIC DNA]</scope>
    <source>
        <strain evidence="2">05x7-T-G4-1.051#20</strain>
    </source>
</reference>
<dbReference type="HOGENOM" id="CLU_515126_0_0_1"/>
<dbReference type="AlphaFoldDB" id="K1QBT8"/>
<name>K1QBT8_MAGGI</name>
<feature type="compositionally biased region" description="Polar residues" evidence="1">
    <location>
        <begin position="59"/>
        <end position="78"/>
    </location>
</feature>